<dbReference type="InterPro" id="IPR026444">
    <property type="entry name" value="Secre_tail"/>
</dbReference>
<keyword evidence="6" id="KW-1185">Reference proteome</keyword>
<keyword evidence="2" id="KW-1133">Transmembrane helix</keyword>
<dbReference type="Proteomes" id="UP000321954">
    <property type="component" value="Chromosome"/>
</dbReference>
<accession>A0A5B8YJP8</accession>
<evidence type="ECO:0000256" key="1">
    <source>
        <dbReference type="ARBA" id="ARBA00022729"/>
    </source>
</evidence>
<organism evidence="5 6">
    <name type="scientific">Antarcticibacterium arcticum</name>
    <dbReference type="NCBI Taxonomy" id="2585771"/>
    <lineage>
        <taxon>Bacteria</taxon>
        <taxon>Pseudomonadati</taxon>
        <taxon>Bacteroidota</taxon>
        <taxon>Flavobacteriia</taxon>
        <taxon>Flavobacteriales</taxon>
        <taxon>Flavobacteriaceae</taxon>
        <taxon>Antarcticibacterium</taxon>
    </lineage>
</organism>
<dbReference type="RefSeq" id="WP_146834702.1">
    <property type="nucleotide sequence ID" value="NZ_CP042476.1"/>
</dbReference>
<evidence type="ECO:0000313" key="6">
    <source>
        <dbReference type="Proteomes" id="UP000321954"/>
    </source>
</evidence>
<dbReference type="Pfam" id="PF19081">
    <property type="entry name" value="Ig_7"/>
    <property type="match status" value="1"/>
</dbReference>
<evidence type="ECO:0000256" key="2">
    <source>
        <dbReference type="SAM" id="Phobius"/>
    </source>
</evidence>
<dbReference type="KEGG" id="anp:FK178_10655"/>
<dbReference type="EMBL" id="CP042476">
    <property type="protein sequence ID" value="QED38152.1"/>
    <property type="molecule type" value="Genomic_DNA"/>
</dbReference>
<dbReference type="InterPro" id="IPR044023">
    <property type="entry name" value="Ig_7"/>
</dbReference>
<evidence type="ECO:0000313" key="5">
    <source>
        <dbReference type="EMBL" id="QED38152.1"/>
    </source>
</evidence>
<dbReference type="AlphaFoldDB" id="A0A5B8YJP8"/>
<evidence type="ECO:0000259" key="3">
    <source>
        <dbReference type="Pfam" id="PF18962"/>
    </source>
</evidence>
<dbReference type="OrthoDB" id="599464at2"/>
<feature type="domain" description="Ig-like" evidence="4">
    <location>
        <begin position="374"/>
        <end position="450"/>
    </location>
</feature>
<gene>
    <name evidence="5" type="ORF">FK178_10655</name>
</gene>
<feature type="domain" description="Secretion system C-terminal sorting" evidence="3">
    <location>
        <begin position="970"/>
        <end position="1046"/>
    </location>
</feature>
<protein>
    <submittedName>
        <fullName evidence="5">T9SS type A sorting domain-containing protein</fullName>
    </submittedName>
</protein>
<sequence length="1049" mass="113443">MKSFTITGEKGTRMYLGGALFEIKKPGISNTIFAILGIILLILAPLQTTAQNIRGVAPVQTPLGGFAVDGNAYVNLPVSGDLDGGDLFFERGTNDNTAYPGGLFRADYFQNPPVPLGNGVFTDVTNPDLFVHPNTFLFRDDITNNDPTIFTSTNKINDNPNTYTWGPGSSPNKNEIQSALAHFTWGDPELDGNPGDLWMIFAADREVTNGSSYIDFEILQNTLTKIGTTSGSFESAGPDGGRTIGDILVTIEFTQGGGQATAVIRRWNGSSYVVYTGFPDKSIYISNNTVATVVPYSIYNQDPLASGEFEGYYQYSINQWAEGAVNITALFGPGNPCFNISTLFVRTRTSGSSGQSELKDFPIGPIQLNLDLTPDSPVIGSVENCGPWEGTLDATECEGTVKWYDVEFDGELLYTGASYDPGEISETTSFWVSCTVNGCEGPRAEVTVTIYDIPDFDVTNLDSCEDGETGGASFDLNDAISNDDPGTLSFYLLEADAIVPQNAISDPTDVTVLLTDSPETFWARLDNDDDGDEDCHTIKSFTVTVYDNPDLVVKDLSDCEEGETGFQSFDLNDAVTTPDGNITFYPTEDDAINETNALTEMEAMDVSVPVAGATYWVRSENTDDPTCYTIESFDITVTDNPDLVVTDLDDCEEGTTGAQTFDLNDAVTDDGGGDLSFYESELDANNEDNAIADPTAVSVSIAESPKTFWVRSENETNEDCFSVESFTVTVYDNPDVTTSNPEPICLGESVNLANYVTDADGGTLSYHSTLEDAEDGMNELMSTIVSPGLGSHDYFVRSENTSDSECYSVATITVTVITCDDFEGCTLGYWKTHTDRWCDVYLTCDIYGEIFMDAPAELADLTLLEVLNLTGGGVYNLGRQSVAALLNACTEDVNYELATPGDVIDYVVANFGNAGEAGSYLDMLNQAGCPLDGTPATTEPSEDCINGAASEPVSGDTNEQSVEVNGFNVSPVPFRESLNVQYDFDYVSNAVIQMYDMQGRLLSTQKEANASKGKVTNLSINFRTLPSQVYVIKVTTDRDVFTKKIVSDK</sequence>
<reference evidence="5 6" key="1">
    <citation type="submission" date="2019-08" db="EMBL/GenBank/DDBJ databases">
        <title>Antarcticibacterium arcticum sp. nov., a bacterium isolated from marine sediment of the Canadian Beaufort Sea.</title>
        <authorList>
            <person name="Lee Y.M."/>
            <person name="Baek K."/>
            <person name="Lee D.-H."/>
            <person name="Shin S.C."/>
            <person name="Jin Y.K."/>
            <person name="Park Y."/>
        </authorList>
    </citation>
    <scope>NUCLEOTIDE SEQUENCE [LARGE SCALE GENOMIC DNA]</scope>
    <source>
        <strain evidence="5 6">PAMC 28998</strain>
    </source>
</reference>
<feature type="transmembrane region" description="Helical" evidence="2">
    <location>
        <begin position="27"/>
        <end position="46"/>
    </location>
</feature>
<keyword evidence="2" id="KW-0812">Transmembrane</keyword>
<keyword evidence="2" id="KW-0472">Membrane</keyword>
<dbReference type="NCBIfam" id="TIGR04183">
    <property type="entry name" value="Por_Secre_tail"/>
    <property type="match status" value="1"/>
</dbReference>
<proteinExistence type="predicted"/>
<name>A0A5B8YJP8_9FLAO</name>
<dbReference type="Pfam" id="PF18962">
    <property type="entry name" value="Por_Secre_tail"/>
    <property type="match status" value="1"/>
</dbReference>
<evidence type="ECO:0000259" key="4">
    <source>
        <dbReference type="Pfam" id="PF19081"/>
    </source>
</evidence>
<keyword evidence="1" id="KW-0732">Signal</keyword>